<organism evidence="1 2">
    <name type="scientific">Gilliamella apicola</name>
    <dbReference type="NCBI Taxonomy" id="1196095"/>
    <lineage>
        <taxon>Bacteria</taxon>
        <taxon>Pseudomonadati</taxon>
        <taxon>Pseudomonadota</taxon>
        <taxon>Gammaproteobacteria</taxon>
        <taxon>Orbales</taxon>
        <taxon>Orbaceae</taxon>
        <taxon>Gilliamella</taxon>
    </lineage>
</organism>
<dbReference type="RefSeq" id="WP_144190374.1">
    <property type="nucleotide sequence ID" value="NZ_VMHL01000006.1"/>
</dbReference>
<dbReference type="EMBL" id="VMHL01000006">
    <property type="protein sequence ID" value="TSJ87992.1"/>
    <property type="molecule type" value="Genomic_DNA"/>
</dbReference>
<evidence type="ECO:0000313" key="2">
    <source>
        <dbReference type="Proteomes" id="UP000319138"/>
    </source>
</evidence>
<reference evidence="1 2" key="1">
    <citation type="submission" date="2019-07" db="EMBL/GenBank/DDBJ databases">
        <title>Gilliamella genomes.</title>
        <authorList>
            <person name="Zheng H."/>
        </authorList>
    </citation>
    <scope>NUCLEOTIDE SEQUENCE [LARGE SCALE GENOMIC DNA]</scope>
    <source>
        <strain evidence="1 2">W8131</strain>
    </source>
</reference>
<sequence length="825" mass="91254">MKQCYQAVINAATGRNLTKAEVQEIFNNILRNQEKLARQDPDWKSYSAEEKLRKAAEYGVNDVIRQKELKRRRIALTVLARDRIDNQISDMMVRGVAKNELEALNRLLAYNPDNKTGFQAMDTRATSTRNIFLGPLLAEMDNAGLLSIFEKENQIKDLVREMYGEDTGNAGAKKASEIWANSAEQLRTAFNNAGGDIGKLDNWNLPQEHSQYKTAKAGPEKWLDDILPAIDRDQYVHPDGSLMNDAEVREFFTHIYETISTGGANKLQGSGQRISSMTANRHAESRQIFFKDAESFLNYHEQYGDRSIFDIMVGHISGISRDIASIETFGPNPNLMFRSILDDALQKSVTADRVNETRITSYARKTSDLYDFVSGNYKPLVRSRMATVFDSLRNLLTGSRLGSAAVTSITDQGTLLLMAKTNGMALGPAYKAMIASLNPLNKNDRHYALRNGLALESALSSLNRWGADNMGTNWTSKAATTVLRLSGLMKISDAAKEGYAASMMSSLGNVIKNNNDLATLTKTNKFDAELIKRHGINDTDFAVWKMAKLDQWAGVNNILSPESILDIPESKLSQFKNPTAAKFDAARKLIGMLAEEADMAVITPGTRDRLRIGAGLQRGTAGGEIMRSITQFKAFPFALVARMWARGSALPTRLQKAYFGGSLLLATTLFGAAALQINNIASGRKPQEMDDTNFWIEAMLKGGALGVYGDFIFSDKNSYGATMGEMAIGPLGSSLTQFADLTLGNTRRALSGDDTHVGADAVRFVKGLTPGANLWYTKAVTDHILFNQLQEVVSPGYLEKYTKRQQNTYGREFWWRPDDLVPGGE</sequence>
<comment type="caution">
    <text evidence="1">The sequence shown here is derived from an EMBL/GenBank/DDBJ whole genome shotgun (WGS) entry which is preliminary data.</text>
</comment>
<dbReference type="Proteomes" id="UP000319138">
    <property type="component" value="Unassembled WGS sequence"/>
</dbReference>
<protein>
    <submittedName>
        <fullName evidence="1">Uncharacterized protein</fullName>
    </submittedName>
</protein>
<dbReference type="AlphaFoldDB" id="A0A556RGH9"/>
<gene>
    <name evidence="1" type="ORF">FPQ14_11660</name>
</gene>
<evidence type="ECO:0000313" key="1">
    <source>
        <dbReference type="EMBL" id="TSJ87992.1"/>
    </source>
</evidence>
<proteinExistence type="predicted"/>
<accession>A0A556RGH9</accession>
<name>A0A556RGH9_9GAMM</name>